<evidence type="ECO:0000256" key="1">
    <source>
        <dbReference type="ARBA" id="ARBA00022448"/>
    </source>
</evidence>
<accession>A0A371IH95</accession>
<gene>
    <name evidence="2" type="primary">ABCG40</name>
    <name evidence="2" type="ORF">CR513_00576</name>
</gene>
<dbReference type="Proteomes" id="UP000257109">
    <property type="component" value="Unassembled WGS sequence"/>
</dbReference>
<dbReference type="OrthoDB" id="66620at2759"/>
<evidence type="ECO:0000313" key="3">
    <source>
        <dbReference type="Proteomes" id="UP000257109"/>
    </source>
</evidence>
<protein>
    <submittedName>
        <fullName evidence="2">ABC transporter G family member 40</fullName>
    </submittedName>
</protein>
<proteinExistence type="predicted"/>
<keyword evidence="3" id="KW-1185">Reference proteome</keyword>
<name>A0A371IH95_MUCPR</name>
<comment type="caution">
    <text evidence="2">The sequence shown here is derived from an EMBL/GenBank/DDBJ whole genome shotgun (WGS) entry which is preliminary data.</text>
</comment>
<reference evidence="2" key="1">
    <citation type="submission" date="2018-05" db="EMBL/GenBank/DDBJ databases">
        <title>Draft genome of Mucuna pruriens seed.</title>
        <authorList>
            <person name="Nnadi N.E."/>
            <person name="Vos R."/>
            <person name="Hasami M.H."/>
            <person name="Devisetty U.K."/>
            <person name="Aguiy J.C."/>
        </authorList>
    </citation>
    <scope>NUCLEOTIDE SEQUENCE [LARGE SCALE GENOMIC DNA]</scope>
    <source>
        <strain evidence="2">JCA_2017</strain>
    </source>
</reference>
<dbReference type="PANTHER" id="PTHR19241">
    <property type="entry name" value="ATP-BINDING CASSETTE TRANSPORTER"/>
    <property type="match status" value="1"/>
</dbReference>
<evidence type="ECO:0000313" key="2">
    <source>
        <dbReference type="EMBL" id="RDY14368.1"/>
    </source>
</evidence>
<dbReference type="EMBL" id="QJKJ01000085">
    <property type="protein sequence ID" value="RDY14368.1"/>
    <property type="molecule type" value="Genomic_DNA"/>
</dbReference>
<keyword evidence="1" id="KW-0813">Transport</keyword>
<feature type="non-terminal residue" evidence="2">
    <location>
        <position position="1"/>
    </location>
</feature>
<dbReference type="STRING" id="157652.A0A371IH95"/>
<dbReference type="AlphaFoldDB" id="A0A371IH95"/>
<organism evidence="2 3">
    <name type="scientific">Mucuna pruriens</name>
    <name type="common">Velvet bean</name>
    <name type="synonym">Dolichos pruriens</name>
    <dbReference type="NCBI Taxonomy" id="157652"/>
    <lineage>
        <taxon>Eukaryota</taxon>
        <taxon>Viridiplantae</taxon>
        <taxon>Streptophyta</taxon>
        <taxon>Embryophyta</taxon>
        <taxon>Tracheophyta</taxon>
        <taxon>Spermatophyta</taxon>
        <taxon>Magnoliopsida</taxon>
        <taxon>eudicotyledons</taxon>
        <taxon>Gunneridae</taxon>
        <taxon>Pentapetalae</taxon>
        <taxon>rosids</taxon>
        <taxon>fabids</taxon>
        <taxon>Fabales</taxon>
        <taxon>Fabaceae</taxon>
        <taxon>Papilionoideae</taxon>
        <taxon>50 kb inversion clade</taxon>
        <taxon>NPAAA clade</taxon>
        <taxon>indigoferoid/millettioid clade</taxon>
        <taxon>Phaseoleae</taxon>
        <taxon>Mucuna</taxon>
    </lineage>
</organism>
<sequence>MQIYFKYSNSISLIRKTITLLLALAGKLDPKLKFNGKVTYNVNYRVCQSKLSSYRRNDRPRNLSLPARFQETLRCLRDKEANIVPDLDLDIYMKNLGLETCTDIVVGDEMLRSISDGQRKHVTTGKTGL</sequence>